<evidence type="ECO:0000256" key="3">
    <source>
        <dbReference type="ARBA" id="ARBA00023002"/>
    </source>
</evidence>
<dbReference type="InterPro" id="IPR012675">
    <property type="entry name" value="Beta-grasp_dom_sf"/>
</dbReference>
<name>A0ABW4A7K0_9ACTN</name>
<dbReference type="SUPFAM" id="SSF54292">
    <property type="entry name" value="2Fe-2S ferredoxin-like"/>
    <property type="match status" value="1"/>
</dbReference>
<dbReference type="Proteomes" id="UP001597183">
    <property type="component" value="Unassembled WGS sequence"/>
</dbReference>
<dbReference type="InterPro" id="IPR036010">
    <property type="entry name" value="2Fe-2S_ferredoxin-like_sf"/>
</dbReference>
<dbReference type="PROSITE" id="PS00197">
    <property type="entry name" value="2FE2S_FER_1"/>
    <property type="match status" value="1"/>
</dbReference>
<evidence type="ECO:0000313" key="8">
    <source>
        <dbReference type="EMBL" id="MFD1366529.1"/>
    </source>
</evidence>
<evidence type="ECO:0000256" key="1">
    <source>
        <dbReference type="ARBA" id="ARBA00022714"/>
    </source>
</evidence>
<evidence type="ECO:0000259" key="7">
    <source>
        <dbReference type="Pfam" id="PF00111"/>
    </source>
</evidence>
<keyword evidence="5" id="KW-0411">Iron-sulfur</keyword>
<gene>
    <name evidence="8" type="ORF">ACFQ5G_14335</name>
</gene>
<keyword evidence="9" id="KW-1185">Reference proteome</keyword>
<protein>
    <submittedName>
        <fullName evidence="8">2Fe-2S iron-sulfur cluster-binding protein</fullName>
    </submittedName>
</protein>
<dbReference type="InterPro" id="IPR006058">
    <property type="entry name" value="2Fe2S_fd_BS"/>
</dbReference>
<feature type="domain" description="2Fe-2S ferredoxin-type" evidence="7">
    <location>
        <begin position="6"/>
        <end position="51"/>
    </location>
</feature>
<accession>A0ABW4A7K0</accession>
<sequence length="86" mass="8622">MRVTLTVNGTTRALDVDPGRTLADVLAHPAACSDGTCGSCTLTLDGDEIRSCLMLAVQASGSRVVTTPGGGTSAGGRPPRAILGPR</sequence>
<comment type="caution">
    <text evidence="8">The sequence shown here is derived from an EMBL/GenBank/DDBJ whole genome shotgun (WGS) entry which is preliminary data.</text>
</comment>
<keyword evidence="3" id="KW-0560">Oxidoreductase</keyword>
<evidence type="ECO:0000313" key="9">
    <source>
        <dbReference type="Proteomes" id="UP001597183"/>
    </source>
</evidence>
<organism evidence="8 9">
    <name type="scientific">Actinoplanes sichuanensis</name>
    <dbReference type="NCBI Taxonomy" id="512349"/>
    <lineage>
        <taxon>Bacteria</taxon>
        <taxon>Bacillati</taxon>
        <taxon>Actinomycetota</taxon>
        <taxon>Actinomycetes</taxon>
        <taxon>Micromonosporales</taxon>
        <taxon>Micromonosporaceae</taxon>
        <taxon>Actinoplanes</taxon>
    </lineage>
</organism>
<dbReference type="EMBL" id="JBHTMK010000018">
    <property type="protein sequence ID" value="MFD1366529.1"/>
    <property type="molecule type" value="Genomic_DNA"/>
</dbReference>
<dbReference type="Gene3D" id="3.10.20.30">
    <property type="match status" value="1"/>
</dbReference>
<evidence type="ECO:0000256" key="2">
    <source>
        <dbReference type="ARBA" id="ARBA00022723"/>
    </source>
</evidence>
<evidence type="ECO:0000256" key="5">
    <source>
        <dbReference type="ARBA" id="ARBA00023014"/>
    </source>
</evidence>
<keyword evidence="4" id="KW-0408">Iron</keyword>
<dbReference type="InterPro" id="IPR001041">
    <property type="entry name" value="2Fe-2S_ferredoxin-type"/>
</dbReference>
<dbReference type="PANTHER" id="PTHR44379">
    <property type="entry name" value="OXIDOREDUCTASE WITH IRON-SULFUR SUBUNIT"/>
    <property type="match status" value="1"/>
</dbReference>
<dbReference type="RefSeq" id="WP_317793286.1">
    <property type="nucleotide sequence ID" value="NZ_AP028461.1"/>
</dbReference>
<evidence type="ECO:0000256" key="4">
    <source>
        <dbReference type="ARBA" id="ARBA00023004"/>
    </source>
</evidence>
<feature type="region of interest" description="Disordered" evidence="6">
    <location>
        <begin position="63"/>
        <end position="86"/>
    </location>
</feature>
<reference evidence="9" key="1">
    <citation type="journal article" date="2019" name="Int. J. Syst. Evol. Microbiol.">
        <title>The Global Catalogue of Microorganisms (GCM) 10K type strain sequencing project: providing services to taxonomists for standard genome sequencing and annotation.</title>
        <authorList>
            <consortium name="The Broad Institute Genomics Platform"/>
            <consortium name="The Broad Institute Genome Sequencing Center for Infectious Disease"/>
            <person name="Wu L."/>
            <person name="Ma J."/>
        </authorList>
    </citation>
    <scope>NUCLEOTIDE SEQUENCE [LARGE SCALE GENOMIC DNA]</scope>
    <source>
        <strain evidence="9">CCM 7526</strain>
    </source>
</reference>
<dbReference type="Pfam" id="PF00111">
    <property type="entry name" value="Fer2"/>
    <property type="match status" value="1"/>
</dbReference>
<keyword evidence="2" id="KW-0479">Metal-binding</keyword>
<dbReference type="InterPro" id="IPR051452">
    <property type="entry name" value="Diverse_Oxidoreductases"/>
</dbReference>
<dbReference type="PANTHER" id="PTHR44379:SF5">
    <property type="entry name" value="OXIDOREDUCTASE WITH IRON-SULFUR SUBUNIT"/>
    <property type="match status" value="1"/>
</dbReference>
<dbReference type="CDD" id="cd00207">
    <property type="entry name" value="fer2"/>
    <property type="match status" value="1"/>
</dbReference>
<keyword evidence="1" id="KW-0001">2Fe-2S</keyword>
<evidence type="ECO:0000256" key="6">
    <source>
        <dbReference type="SAM" id="MobiDB-lite"/>
    </source>
</evidence>
<proteinExistence type="predicted"/>